<organism evidence="4">
    <name type="scientific">Brugia timori</name>
    <dbReference type="NCBI Taxonomy" id="42155"/>
    <lineage>
        <taxon>Eukaryota</taxon>
        <taxon>Metazoa</taxon>
        <taxon>Ecdysozoa</taxon>
        <taxon>Nematoda</taxon>
        <taxon>Chromadorea</taxon>
        <taxon>Rhabditida</taxon>
        <taxon>Spirurina</taxon>
        <taxon>Spiruromorpha</taxon>
        <taxon>Filarioidea</taxon>
        <taxon>Onchocercidae</taxon>
        <taxon>Brugia</taxon>
    </lineage>
</organism>
<evidence type="ECO:0000313" key="4">
    <source>
        <dbReference type="WBParaSite" id="BTMF_0001565901-mRNA-1"/>
    </source>
</evidence>
<feature type="compositionally biased region" description="Polar residues" evidence="1">
    <location>
        <begin position="1"/>
        <end position="10"/>
    </location>
</feature>
<proteinExistence type="predicted"/>
<dbReference type="AlphaFoldDB" id="A0A0R3R6L5"/>
<dbReference type="WBParaSite" id="BTMF_0001565901-mRNA-1">
    <property type="protein sequence ID" value="BTMF_0001565901-mRNA-1"/>
    <property type="gene ID" value="BTMF_0001565901"/>
</dbReference>
<protein>
    <submittedName>
        <fullName evidence="4">WAPL domain-containing protein</fullName>
    </submittedName>
</protein>
<feature type="region of interest" description="Disordered" evidence="1">
    <location>
        <begin position="1"/>
        <end position="88"/>
    </location>
</feature>
<accession>A0A0R3R6L5</accession>
<reference evidence="2 3" key="2">
    <citation type="submission" date="2018-11" db="EMBL/GenBank/DDBJ databases">
        <authorList>
            <consortium name="Pathogen Informatics"/>
        </authorList>
    </citation>
    <scope>NUCLEOTIDE SEQUENCE [LARGE SCALE GENOMIC DNA]</scope>
</reference>
<sequence>MLVSSTSRGSSGKRHCSNSSHRSDSSGATCDSVLGNSDDTKNILDNTLLSTKEQNRETVSEKEILLNSSETKPEILTNKNSSGLSENSSETLCMDESVVDPAVAECLCGILLSLKKEPKSLSASKVQNVVPSTISVCT</sequence>
<feature type="compositionally biased region" description="Basic and acidic residues" evidence="1">
    <location>
        <begin position="53"/>
        <end position="64"/>
    </location>
</feature>
<dbReference type="EMBL" id="UZAG01020328">
    <property type="protein sequence ID" value="VDO46435.1"/>
    <property type="molecule type" value="Genomic_DNA"/>
</dbReference>
<feature type="compositionally biased region" description="Polar residues" evidence="1">
    <location>
        <begin position="43"/>
        <end position="52"/>
    </location>
</feature>
<evidence type="ECO:0000313" key="3">
    <source>
        <dbReference type="Proteomes" id="UP000280834"/>
    </source>
</evidence>
<evidence type="ECO:0000256" key="1">
    <source>
        <dbReference type="SAM" id="MobiDB-lite"/>
    </source>
</evidence>
<dbReference type="Proteomes" id="UP000280834">
    <property type="component" value="Unassembled WGS sequence"/>
</dbReference>
<gene>
    <name evidence="2" type="ORF">BTMF_LOCUS13653</name>
</gene>
<reference evidence="4" key="1">
    <citation type="submission" date="2017-02" db="UniProtKB">
        <authorList>
            <consortium name="WormBaseParasite"/>
        </authorList>
    </citation>
    <scope>IDENTIFICATION</scope>
</reference>
<keyword evidence="3" id="KW-1185">Reference proteome</keyword>
<feature type="compositionally biased region" description="Polar residues" evidence="1">
    <location>
        <begin position="77"/>
        <end position="88"/>
    </location>
</feature>
<name>A0A0R3R6L5_9BILA</name>
<evidence type="ECO:0000313" key="2">
    <source>
        <dbReference type="EMBL" id="VDO46435.1"/>
    </source>
</evidence>